<evidence type="ECO:0000256" key="1">
    <source>
        <dbReference type="SAM" id="SignalP"/>
    </source>
</evidence>
<protein>
    <recommendedName>
        <fullName evidence="4">Secreted protein</fullName>
    </recommendedName>
</protein>
<feature type="signal peptide" evidence="1">
    <location>
        <begin position="1"/>
        <end position="23"/>
    </location>
</feature>
<gene>
    <name evidence="2" type="ORF">Cni_G10288</name>
</gene>
<proteinExistence type="predicted"/>
<dbReference type="AlphaFoldDB" id="A0AAQ3K9M3"/>
<dbReference type="EMBL" id="CP136892">
    <property type="protein sequence ID" value="WOL01571.1"/>
    <property type="molecule type" value="Genomic_DNA"/>
</dbReference>
<keyword evidence="3" id="KW-1185">Reference proteome</keyword>
<evidence type="ECO:0000313" key="2">
    <source>
        <dbReference type="EMBL" id="WOL01571.1"/>
    </source>
</evidence>
<reference evidence="2 3" key="1">
    <citation type="submission" date="2023-10" db="EMBL/GenBank/DDBJ databases">
        <title>Chromosome-scale genome assembly provides insights into flower coloration mechanisms of Canna indica.</title>
        <authorList>
            <person name="Li C."/>
        </authorList>
    </citation>
    <scope>NUCLEOTIDE SEQUENCE [LARGE SCALE GENOMIC DNA]</scope>
    <source>
        <tissue evidence="2">Flower</tissue>
    </source>
</reference>
<keyword evidence="1" id="KW-0732">Signal</keyword>
<sequence>MSFLGFQMFYRFALFLLKIPVLGGALGIHKSESSLSDNRHGGFQRKLSEAHRVCTCDLEVLPHVFMSSSFVLVTMKYCPMSKRKFSATFAITSPIIRFWFRCFDIVLWRFALPRVAASQVYLPV</sequence>
<dbReference type="Proteomes" id="UP001327560">
    <property type="component" value="Chromosome 3"/>
</dbReference>
<name>A0AAQ3K9M3_9LILI</name>
<evidence type="ECO:0008006" key="4">
    <source>
        <dbReference type="Google" id="ProtNLM"/>
    </source>
</evidence>
<evidence type="ECO:0000313" key="3">
    <source>
        <dbReference type="Proteomes" id="UP001327560"/>
    </source>
</evidence>
<feature type="chain" id="PRO_5042955643" description="Secreted protein" evidence="1">
    <location>
        <begin position="24"/>
        <end position="124"/>
    </location>
</feature>
<organism evidence="2 3">
    <name type="scientific">Canna indica</name>
    <name type="common">Indian-shot</name>
    <dbReference type="NCBI Taxonomy" id="4628"/>
    <lineage>
        <taxon>Eukaryota</taxon>
        <taxon>Viridiplantae</taxon>
        <taxon>Streptophyta</taxon>
        <taxon>Embryophyta</taxon>
        <taxon>Tracheophyta</taxon>
        <taxon>Spermatophyta</taxon>
        <taxon>Magnoliopsida</taxon>
        <taxon>Liliopsida</taxon>
        <taxon>Zingiberales</taxon>
        <taxon>Cannaceae</taxon>
        <taxon>Canna</taxon>
    </lineage>
</organism>
<accession>A0AAQ3K9M3</accession>